<dbReference type="PANTHER" id="PTHR46534:SF1">
    <property type="entry name" value="IGGFC-BINDING PROTEIN N-TERMINAL DOMAIN-CONTAINING PROTEIN"/>
    <property type="match status" value="1"/>
</dbReference>
<evidence type="ECO:0000256" key="1">
    <source>
        <dbReference type="SAM" id="Phobius"/>
    </source>
</evidence>
<evidence type="ECO:0000313" key="3">
    <source>
        <dbReference type="EMBL" id="KAH3695899.1"/>
    </source>
</evidence>
<keyword evidence="1" id="KW-0472">Membrane</keyword>
<sequence length="878" mass="95602">MTTGMEHVVYNSFAKMFNYLLPTVIVSLWGLSEGQKEATLSCQAVTGSPNLVRVVFRIQKNGSPINTVYAFNAANGDTTLSANRINDCVRNGTVDPIEFIVNVDITSGSHSCGAAVTDHGTYKQLSLLFRAYASSDTILTADDASYSVACRSDQLDDSQITLGELNPSEQKYNITVQSPQIGAYLRLRNPDTLRPLSAVSVGEKVILSVEFTPSLDMGPDLYGTHFFVGFLRNEPIIGASSLKLNVQIIPRYAVRTDITITTAQGSQSYNVSDRSPLKVSFDSTFMGNSADGKLSIDTLGIEIYTFDREVSVVVCNQETGSSGCYSALPVDVTGTEYYTVSMPWENETSAFMVIAQRDATQVNITIPSASGHVVDSFNAGSTFSVTLDKRRTVYVSQLVADENNAHVCGYRIVSSKPVSVISGNVNYETDHMVDQIPPVEKFGDHYVLAPAIPRDDTRSTKYIIQAINTGTTEVKFYTSSSPLNSTTYNISTAQNPPLILEVQSSSPGELTSDKPIFVTQVVANNLPKGVQHAMVVLPSIQQWSSTYVINSPMTSYSLGVVYHNSSNIYVSSQLIIPLIVKEVNGQGRYKFANIQIPPQQVLRILSCDSPCLFIAYTWSNLNDGAALVLPGTRYSNFDYCEPVGLRGDLMDNDCDGYIDEEIVDGVDNDKDGLIDEDAIGHAKENLAAVAIRPINCKVSGDSTFNVFQQITGSNGCIIPDQPFLPAKNFTPVTGSNIGNGTQTKILYSGVFEISMFIDKAQLFFMCDIGHYCLSALDTSCTTSICTPSKKRSVEDENLDNITVGVFVFPYNAQSSQWNISSGNTDTLSSLEVCIKNDAIILITTLPLALAALCCCLAVFVCMLYRKQLKRNASDAPKY</sequence>
<protein>
    <recommendedName>
        <fullName evidence="2">IgGFc-binding protein N-terminal domain-containing protein</fullName>
    </recommendedName>
</protein>
<evidence type="ECO:0000259" key="2">
    <source>
        <dbReference type="Pfam" id="PF17517"/>
    </source>
</evidence>
<feature type="transmembrane region" description="Helical" evidence="1">
    <location>
        <begin position="838"/>
        <end position="864"/>
    </location>
</feature>
<comment type="caution">
    <text evidence="3">The sequence shown here is derived from an EMBL/GenBank/DDBJ whole genome shotgun (WGS) entry which is preliminary data.</text>
</comment>
<accession>A0A9D3YCN9</accession>
<dbReference type="PANTHER" id="PTHR46534">
    <property type="entry name" value="IGGFC_BINDING DOMAIN-CONTAINING PROTEIN"/>
    <property type="match status" value="1"/>
</dbReference>
<dbReference type="Pfam" id="PF17517">
    <property type="entry name" value="IgGFc_binding"/>
    <property type="match status" value="1"/>
</dbReference>
<reference evidence="3" key="2">
    <citation type="submission" date="2020-11" db="EMBL/GenBank/DDBJ databases">
        <authorList>
            <person name="McCartney M.A."/>
            <person name="Auch B."/>
            <person name="Kono T."/>
            <person name="Mallez S."/>
            <person name="Becker A."/>
            <person name="Gohl D.M."/>
            <person name="Silverstein K.A.T."/>
            <person name="Koren S."/>
            <person name="Bechman K.B."/>
            <person name="Herman A."/>
            <person name="Abrahante J.E."/>
            <person name="Garbe J."/>
        </authorList>
    </citation>
    <scope>NUCLEOTIDE SEQUENCE</scope>
    <source>
        <strain evidence="3">Duluth1</strain>
        <tissue evidence="3">Whole animal</tissue>
    </source>
</reference>
<evidence type="ECO:0000313" key="4">
    <source>
        <dbReference type="Proteomes" id="UP000828390"/>
    </source>
</evidence>
<keyword evidence="1" id="KW-0812">Transmembrane</keyword>
<dbReference type="EMBL" id="JAIWYP010000016">
    <property type="protein sequence ID" value="KAH3695899.1"/>
    <property type="molecule type" value="Genomic_DNA"/>
</dbReference>
<reference evidence="3" key="1">
    <citation type="journal article" date="2019" name="bioRxiv">
        <title>The Genome of the Zebra Mussel, Dreissena polymorpha: A Resource for Invasive Species Research.</title>
        <authorList>
            <person name="McCartney M.A."/>
            <person name="Auch B."/>
            <person name="Kono T."/>
            <person name="Mallez S."/>
            <person name="Zhang Y."/>
            <person name="Obille A."/>
            <person name="Becker A."/>
            <person name="Abrahante J.E."/>
            <person name="Garbe J."/>
            <person name="Badalamenti J.P."/>
            <person name="Herman A."/>
            <person name="Mangelson H."/>
            <person name="Liachko I."/>
            <person name="Sullivan S."/>
            <person name="Sone E.D."/>
            <person name="Koren S."/>
            <person name="Silverstein K.A.T."/>
            <person name="Beckman K.B."/>
            <person name="Gohl D.M."/>
        </authorList>
    </citation>
    <scope>NUCLEOTIDE SEQUENCE</scope>
    <source>
        <strain evidence="3">Duluth1</strain>
        <tissue evidence="3">Whole animal</tissue>
    </source>
</reference>
<keyword evidence="1" id="KW-1133">Transmembrane helix</keyword>
<proteinExistence type="predicted"/>
<dbReference type="AlphaFoldDB" id="A0A9D3YCN9"/>
<dbReference type="Proteomes" id="UP000828390">
    <property type="component" value="Unassembled WGS sequence"/>
</dbReference>
<gene>
    <name evidence="3" type="ORF">DPMN_083357</name>
</gene>
<organism evidence="3 4">
    <name type="scientific">Dreissena polymorpha</name>
    <name type="common">Zebra mussel</name>
    <name type="synonym">Mytilus polymorpha</name>
    <dbReference type="NCBI Taxonomy" id="45954"/>
    <lineage>
        <taxon>Eukaryota</taxon>
        <taxon>Metazoa</taxon>
        <taxon>Spiralia</taxon>
        <taxon>Lophotrochozoa</taxon>
        <taxon>Mollusca</taxon>
        <taxon>Bivalvia</taxon>
        <taxon>Autobranchia</taxon>
        <taxon>Heteroconchia</taxon>
        <taxon>Euheterodonta</taxon>
        <taxon>Imparidentia</taxon>
        <taxon>Neoheterodontei</taxon>
        <taxon>Myida</taxon>
        <taxon>Dreissenoidea</taxon>
        <taxon>Dreissenidae</taxon>
        <taxon>Dreissena</taxon>
    </lineage>
</organism>
<feature type="domain" description="IgGFc-binding protein N-terminal" evidence="2">
    <location>
        <begin position="327"/>
        <end position="617"/>
    </location>
</feature>
<keyword evidence="4" id="KW-1185">Reference proteome</keyword>
<dbReference type="InterPro" id="IPR035234">
    <property type="entry name" value="IgGFc-bd_N"/>
</dbReference>
<name>A0A9D3YCN9_DREPO</name>